<dbReference type="Gene3D" id="2.60.40.1820">
    <property type="match status" value="1"/>
</dbReference>
<dbReference type="Pfam" id="PF03168">
    <property type="entry name" value="LEA_2"/>
    <property type="match status" value="1"/>
</dbReference>
<dbReference type="InterPro" id="IPR004864">
    <property type="entry name" value="LEA_2"/>
</dbReference>
<dbReference type="AlphaFoldDB" id="A0A4V4H832"/>
<gene>
    <name evidence="3" type="ORF">C4D60_Mb05t10170</name>
</gene>
<dbReference type="InterPro" id="IPR055301">
    <property type="entry name" value="Lea14-like_2"/>
</dbReference>
<keyword evidence="1" id="KW-0472">Membrane</keyword>
<keyword evidence="1" id="KW-1133">Transmembrane helix</keyword>
<evidence type="ECO:0000256" key="1">
    <source>
        <dbReference type="SAM" id="Phobius"/>
    </source>
</evidence>
<dbReference type="SUPFAM" id="SSF117070">
    <property type="entry name" value="LEA14-like"/>
    <property type="match status" value="1"/>
</dbReference>
<feature type="domain" description="Late embryogenesis abundant protein LEA-2 subgroup" evidence="2">
    <location>
        <begin position="77"/>
        <end position="168"/>
    </location>
</feature>
<dbReference type="PANTHER" id="PTHR31852">
    <property type="entry name" value="LATE EMBRYOGENESIS ABUNDANT (LEA) HYDROXYPROLINE-RICH GLYCOPROTEIN FAMILY"/>
    <property type="match status" value="1"/>
</dbReference>
<organism evidence="3 4">
    <name type="scientific">Musa balbisiana</name>
    <name type="common">Banana</name>
    <dbReference type="NCBI Taxonomy" id="52838"/>
    <lineage>
        <taxon>Eukaryota</taxon>
        <taxon>Viridiplantae</taxon>
        <taxon>Streptophyta</taxon>
        <taxon>Embryophyta</taxon>
        <taxon>Tracheophyta</taxon>
        <taxon>Spermatophyta</taxon>
        <taxon>Magnoliopsida</taxon>
        <taxon>Liliopsida</taxon>
        <taxon>Zingiberales</taxon>
        <taxon>Musaceae</taxon>
        <taxon>Musa</taxon>
    </lineage>
</organism>
<dbReference type="Proteomes" id="UP000317650">
    <property type="component" value="Chromosome 5"/>
</dbReference>
<comment type="caution">
    <text evidence="3">The sequence shown here is derived from an EMBL/GenBank/DDBJ whole genome shotgun (WGS) entry which is preliminary data.</text>
</comment>
<feature type="transmembrane region" description="Helical" evidence="1">
    <location>
        <begin position="16"/>
        <end position="39"/>
    </location>
</feature>
<evidence type="ECO:0000313" key="4">
    <source>
        <dbReference type="Proteomes" id="UP000317650"/>
    </source>
</evidence>
<evidence type="ECO:0000313" key="3">
    <source>
        <dbReference type="EMBL" id="THU66055.1"/>
    </source>
</evidence>
<name>A0A4V4H832_MUSBA</name>
<reference evidence="3 4" key="1">
    <citation type="journal article" date="2019" name="Nat. Plants">
        <title>Genome sequencing of Musa balbisiana reveals subgenome evolution and function divergence in polyploid bananas.</title>
        <authorList>
            <person name="Yao X."/>
        </authorList>
    </citation>
    <scope>NUCLEOTIDE SEQUENCE [LARGE SCALE GENOMIC DNA]</scope>
    <source>
        <strain evidence="4">cv. DH-PKW</strain>
        <tissue evidence="3">Leaves</tissue>
    </source>
</reference>
<dbReference type="EMBL" id="PYDT01000003">
    <property type="protein sequence ID" value="THU66055.1"/>
    <property type="molecule type" value="Genomic_DNA"/>
</dbReference>
<keyword evidence="1" id="KW-0812">Transmembrane</keyword>
<sequence length="201" mass="22039">MDSKEHRRHRWCSRRCVIISVAVILGIALLLLILGLTVFRPRHTVTTINSVHLGALRVGLDVPHLSVDLNVTLDLDITATNPNRASFRYDTGNAELFYHGGLVGEAVIPPGRVGAEGSVRTNVSLTVMADRLISDATLYKDVISGSVPFSTNTRLPGTVTILGVFKHHMVAYTMCNITVSVQNRSVENSDCRENLSNTEYI</sequence>
<proteinExistence type="predicted"/>
<protein>
    <recommendedName>
        <fullName evidence="2">Late embryogenesis abundant protein LEA-2 subgroup domain-containing protein</fullName>
    </recommendedName>
</protein>
<accession>A0A4V4H832</accession>
<keyword evidence="4" id="KW-1185">Reference proteome</keyword>
<evidence type="ECO:0000259" key="2">
    <source>
        <dbReference type="Pfam" id="PF03168"/>
    </source>
</evidence>